<dbReference type="SUPFAM" id="SSF50475">
    <property type="entry name" value="FMN-binding split barrel"/>
    <property type="match status" value="1"/>
</dbReference>
<dbReference type="SMART" id="SM00903">
    <property type="entry name" value="Flavin_Reduct"/>
    <property type="match status" value="1"/>
</dbReference>
<proteinExistence type="predicted"/>
<keyword evidence="5" id="KW-1185">Reference proteome</keyword>
<feature type="region of interest" description="Disordered" evidence="2">
    <location>
        <begin position="119"/>
        <end position="140"/>
    </location>
</feature>
<dbReference type="EMBL" id="KB468157">
    <property type="protein sequence ID" value="PCH44463.1"/>
    <property type="molecule type" value="Genomic_DNA"/>
</dbReference>
<sequence>MKTLLSRLTSDINPAHFCLSRSCRPASARHLRAYSTSKGDRSVQDALRALLRETAQPVAVVTSLMPLPSESPHPSAASPTSRFHGATLSSFSSIALHPHPLVAFSLRIPSRLATSLKSAHATCPSSSSSSPSTPDPPVRHAPAQAHMVVNLLSATQADVAVRFSQPHRFPDPFAGVPHRLSADGLPVLDGALGALSCTLVAPSWPLHDLDALRRGDKGEEWEGGDAGGGDAASELFIARVARVEDVGAPESCPSEDASRASPLLYYRRAYTTTRDADLPLSAAHSRGNS</sequence>
<dbReference type="GO" id="GO:0042602">
    <property type="term" value="F:riboflavin reductase (NADPH) activity"/>
    <property type="evidence" value="ECO:0007669"/>
    <property type="project" value="TreeGrafter"/>
</dbReference>
<dbReference type="STRING" id="742152.A0A2H3JWW7"/>
<evidence type="ECO:0000256" key="2">
    <source>
        <dbReference type="SAM" id="MobiDB-lite"/>
    </source>
</evidence>
<dbReference type="PANTHER" id="PTHR30466:SF1">
    <property type="entry name" value="FMN REDUCTASE (NADH) RUTF"/>
    <property type="match status" value="1"/>
</dbReference>
<dbReference type="OrthoDB" id="2015405at2759"/>
<feature type="domain" description="Flavin reductase like" evidence="3">
    <location>
        <begin position="51"/>
        <end position="272"/>
    </location>
</feature>
<reference evidence="4 5" key="1">
    <citation type="journal article" date="2012" name="Science">
        <title>The Paleozoic origin of enzymatic lignin decomposition reconstructed from 31 fungal genomes.</title>
        <authorList>
            <person name="Floudas D."/>
            <person name="Binder M."/>
            <person name="Riley R."/>
            <person name="Barry K."/>
            <person name="Blanchette R.A."/>
            <person name="Henrissat B."/>
            <person name="Martinez A.T."/>
            <person name="Otillar R."/>
            <person name="Spatafora J.W."/>
            <person name="Yadav J.S."/>
            <person name="Aerts A."/>
            <person name="Benoit I."/>
            <person name="Boyd A."/>
            <person name="Carlson A."/>
            <person name="Copeland A."/>
            <person name="Coutinho P.M."/>
            <person name="de Vries R.P."/>
            <person name="Ferreira P."/>
            <person name="Findley K."/>
            <person name="Foster B."/>
            <person name="Gaskell J."/>
            <person name="Glotzer D."/>
            <person name="Gorecki P."/>
            <person name="Heitman J."/>
            <person name="Hesse C."/>
            <person name="Hori C."/>
            <person name="Igarashi K."/>
            <person name="Jurgens J.A."/>
            <person name="Kallen N."/>
            <person name="Kersten P."/>
            <person name="Kohler A."/>
            <person name="Kuees U."/>
            <person name="Kumar T.K.A."/>
            <person name="Kuo A."/>
            <person name="LaButti K."/>
            <person name="Larrondo L.F."/>
            <person name="Lindquist E."/>
            <person name="Ling A."/>
            <person name="Lombard V."/>
            <person name="Lucas S."/>
            <person name="Lundell T."/>
            <person name="Martin R."/>
            <person name="McLaughlin D.J."/>
            <person name="Morgenstern I."/>
            <person name="Morin E."/>
            <person name="Murat C."/>
            <person name="Nagy L.G."/>
            <person name="Nolan M."/>
            <person name="Ohm R.A."/>
            <person name="Patyshakuliyeva A."/>
            <person name="Rokas A."/>
            <person name="Ruiz-Duenas F.J."/>
            <person name="Sabat G."/>
            <person name="Salamov A."/>
            <person name="Samejima M."/>
            <person name="Schmutz J."/>
            <person name="Slot J.C."/>
            <person name="St John F."/>
            <person name="Stenlid J."/>
            <person name="Sun H."/>
            <person name="Sun S."/>
            <person name="Syed K."/>
            <person name="Tsang A."/>
            <person name="Wiebenga A."/>
            <person name="Young D."/>
            <person name="Pisabarro A."/>
            <person name="Eastwood D.C."/>
            <person name="Martin F."/>
            <person name="Cullen D."/>
            <person name="Grigoriev I.V."/>
            <person name="Hibbett D.S."/>
        </authorList>
    </citation>
    <scope>NUCLEOTIDE SEQUENCE [LARGE SCALE GENOMIC DNA]</scope>
    <source>
        <strain evidence="4 5">MD-104</strain>
    </source>
</reference>
<organism evidence="4 5">
    <name type="scientific">Wolfiporia cocos (strain MD-104)</name>
    <name type="common">Brown rot fungus</name>
    <dbReference type="NCBI Taxonomy" id="742152"/>
    <lineage>
        <taxon>Eukaryota</taxon>
        <taxon>Fungi</taxon>
        <taxon>Dikarya</taxon>
        <taxon>Basidiomycota</taxon>
        <taxon>Agaricomycotina</taxon>
        <taxon>Agaricomycetes</taxon>
        <taxon>Polyporales</taxon>
        <taxon>Phaeolaceae</taxon>
        <taxon>Wolfiporia</taxon>
    </lineage>
</organism>
<dbReference type="InterPro" id="IPR050268">
    <property type="entry name" value="NADH-dep_flavin_reductase"/>
</dbReference>
<accession>A0A2H3JWW7</accession>
<name>A0A2H3JWW7_WOLCO</name>
<keyword evidence="1" id="KW-0560">Oxidoreductase</keyword>
<dbReference type="Proteomes" id="UP000218811">
    <property type="component" value="Unassembled WGS sequence"/>
</dbReference>
<evidence type="ECO:0000259" key="3">
    <source>
        <dbReference type="SMART" id="SM00903"/>
    </source>
</evidence>
<dbReference type="InterPro" id="IPR002563">
    <property type="entry name" value="Flavin_Rdtase-like_dom"/>
</dbReference>
<dbReference type="Gene3D" id="2.30.110.10">
    <property type="entry name" value="Electron Transport, Fmn-binding Protein, Chain A"/>
    <property type="match status" value="1"/>
</dbReference>
<dbReference type="InterPro" id="IPR012349">
    <property type="entry name" value="Split_barrel_FMN-bd"/>
</dbReference>
<dbReference type="GO" id="GO:0010181">
    <property type="term" value="F:FMN binding"/>
    <property type="evidence" value="ECO:0007669"/>
    <property type="project" value="InterPro"/>
</dbReference>
<gene>
    <name evidence="4" type="ORF">WOLCODRAFT_123625</name>
</gene>
<evidence type="ECO:0000313" key="4">
    <source>
        <dbReference type="EMBL" id="PCH44463.1"/>
    </source>
</evidence>
<evidence type="ECO:0000256" key="1">
    <source>
        <dbReference type="ARBA" id="ARBA00023002"/>
    </source>
</evidence>
<dbReference type="PANTHER" id="PTHR30466">
    <property type="entry name" value="FLAVIN REDUCTASE"/>
    <property type="match status" value="1"/>
</dbReference>
<protein>
    <recommendedName>
        <fullName evidence="3">Flavin reductase like domain-containing protein</fullName>
    </recommendedName>
</protein>
<dbReference type="AlphaFoldDB" id="A0A2H3JWW7"/>
<evidence type="ECO:0000313" key="5">
    <source>
        <dbReference type="Proteomes" id="UP000218811"/>
    </source>
</evidence>
<dbReference type="OMA" id="WPLHDLD"/>
<dbReference type="Pfam" id="PF01613">
    <property type="entry name" value="Flavin_Reduct"/>
    <property type="match status" value="1"/>
</dbReference>